<proteinExistence type="predicted"/>
<dbReference type="PANTHER" id="PTHR30087:SF0">
    <property type="entry name" value="INNER MEMBRANE PROTEIN"/>
    <property type="match status" value="1"/>
</dbReference>
<reference evidence="1" key="1">
    <citation type="submission" date="2018-06" db="EMBL/GenBank/DDBJ databases">
        <authorList>
            <person name="Zhirakovskaya E."/>
        </authorList>
    </citation>
    <scope>NUCLEOTIDE SEQUENCE</scope>
</reference>
<accession>A0A3B1AWP8</accession>
<dbReference type="PANTHER" id="PTHR30087">
    <property type="entry name" value="INNER MEMBRANE PROTEIN"/>
    <property type="match status" value="1"/>
</dbReference>
<protein>
    <submittedName>
        <fullName evidence="1">Uncharacterized protein</fullName>
    </submittedName>
</protein>
<sequence length="173" mass="19019">MGAQSSTSPARIRIAVSACLLGERVRYDGEDKRNHQIMTLAEEFELLPFCPEVAIGLGVPRPPVHLVRGRAGIHVRGVTDPELDVTDQLQAYAQTQRDALKTCTAVIFKSRSPSCGLGSTPLFNEQGNEVDKSSGLFAAELRECLPEVLMLEESDLVSEEECLVFIESLYRRG</sequence>
<evidence type="ECO:0000313" key="1">
    <source>
        <dbReference type="EMBL" id="VAX10466.1"/>
    </source>
</evidence>
<dbReference type="Pfam" id="PF04463">
    <property type="entry name" value="2-thiour_desulf"/>
    <property type="match status" value="1"/>
</dbReference>
<gene>
    <name evidence="1" type="ORF">MNBD_GAMMA25-1386</name>
</gene>
<organism evidence="1">
    <name type="scientific">hydrothermal vent metagenome</name>
    <dbReference type="NCBI Taxonomy" id="652676"/>
    <lineage>
        <taxon>unclassified sequences</taxon>
        <taxon>metagenomes</taxon>
        <taxon>ecological metagenomes</taxon>
    </lineage>
</organism>
<dbReference type="EMBL" id="UOFY01000051">
    <property type="protein sequence ID" value="VAX10466.1"/>
    <property type="molecule type" value="Genomic_DNA"/>
</dbReference>
<name>A0A3B1AWP8_9ZZZZ</name>
<dbReference type="InterPro" id="IPR007553">
    <property type="entry name" value="2-thiour_desulf"/>
</dbReference>
<dbReference type="AlphaFoldDB" id="A0A3B1AWP8"/>